<keyword evidence="7" id="KW-1185">Reference proteome</keyword>
<keyword evidence="1" id="KW-0347">Helicase</keyword>
<feature type="compositionally biased region" description="Acidic residues" evidence="2">
    <location>
        <begin position="1138"/>
        <end position="1147"/>
    </location>
</feature>
<dbReference type="GO" id="GO:0031380">
    <property type="term" value="C:nuclear RNA-directed RNA polymerase complex"/>
    <property type="evidence" value="ECO:0007669"/>
    <property type="project" value="TreeGrafter"/>
</dbReference>
<dbReference type="CDD" id="cd06008">
    <property type="entry name" value="NF-X1-zinc-finger"/>
    <property type="match status" value="1"/>
</dbReference>
<evidence type="ECO:0000259" key="3">
    <source>
        <dbReference type="Pfam" id="PF13086"/>
    </source>
</evidence>
<dbReference type="PANTHER" id="PTHR10887">
    <property type="entry name" value="DNA2/NAM7 HELICASE FAMILY"/>
    <property type="match status" value="1"/>
</dbReference>
<dbReference type="Pfam" id="PF13087">
    <property type="entry name" value="AAA_12"/>
    <property type="match status" value="1"/>
</dbReference>
<name>A0AAD5WWC7_9PEZI</name>
<organism evidence="6 7">
    <name type="scientific">Zalerion maritima</name>
    <dbReference type="NCBI Taxonomy" id="339359"/>
    <lineage>
        <taxon>Eukaryota</taxon>
        <taxon>Fungi</taxon>
        <taxon>Dikarya</taxon>
        <taxon>Ascomycota</taxon>
        <taxon>Pezizomycotina</taxon>
        <taxon>Sordariomycetes</taxon>
        <taxon>Lulworthiomycetidae</taxon>
        <taxon>Lulworthiales</taxon>
        <taxon>Lulworthiaceae</taxon>
        <taxon>Zalerion</taxon>
    </lineage>
</organism>
<dbReference type="Pfam" id="PF25396">
    <property type="entry name" value="ZNFX1"/>
    <property type="match status" value="1"/>
</dbReference>
<feature type="domain" description="DNA2/NAM7 helicase-like C-terminal" evidence="4">
    <location>
        <begin position="657"/>
        <end position="841"/>
    </location>
</feature>
<evidence type="ECO:0000313" key="7">
    <source>
        <dbReference type="Proteomes" id="UP001201980"/>
    </source>
</evidence>
<evidence type="ECO:0000256" key="2">
    <source>
        <dbReference type="SAM" id="MobiDB-lite"/>
    </source>
</evidence>
<feature type="compositionally biased region" description="Basic and acidic residues" evidence="2">
    <location>
        <begin position="1108"/>
        <end position="1119"/>
    </location>
</feature>
<evidence type="ECO:0000313" key="6">
    <source>
        <dbReference type="EMBL" id="KAJ2905660.1"/>
    </source>
</evidence>
<feature type="domain" description="DNA2/NAM7 helicase helicase" evidence="3">
    <location>
        <begin position="268"/>
        <end position="643"/>
    </location>
</feature>
<dbReference type="AlphaFoldDB" id="A0AAD5WWC7"/>
<dbReference type="InterPro" id="IPR045055">
    <property type="entry name" value="DNA2/NAM7-like"/>
</dbReference>
<feature type="region of interest" description="Disordered" evidence="2">
    <location>
        <begin position="1028"/>
        <end position="1062"/>
    </location>
</feature>
<dbReference type="InterPro" id="IPR057373">
    <property type="entry name" value="ZNFX1"/>
</dbReference>
<feature type="region of interest" description="Disordered" evidence="2">
    <location>
        <begin position="1104"/>
        <end position="1147"/>
    </location>
</feature>
<evidence type="ECO:0000259" key="5">
    <source>
        <dbReference type="Pfam" id="PF25396"/>
    </source>
</evidence>
<evidence type="ECO:0000259" key="4">
    <source>
        <dbReference type="Pfam" id="PF13087"/>
    </source>
</evidence>
<evidence type="ECO:0000256" key="1">
    <source>
        <dbReference type="ARBA" id="ARBA00022806"/>
    </source>
</evidence>
<feature type="domain" description="ZNFX1" evidence="5">
    <location>
        <begin position="75"/>
        <end position="177"/>
    </location>
</feature>
<dbReference type="Gene3D" id="3.40.50.300">
    <property type="entry name" value="P-loop containing nucleotide triphosphate hydrolases"/>
    <property type="match status" value="3"/>
</dbReference>
<dbReference type="CDD" id="cd18808">
    <property type="entry name" value="SF1_C_Upf1"/>
    <property type="match status" value="1"/>
</dbReference>
<keyword evidence="1" id="KW-0378">Hydrolase</keyword>
<accession>A0AAD5WWC7</accession>
<dbReference type="InterPro" id="IPR047187">
    <property type="entry name" value="SF1_C_Upf1"/>
</dbReference>
<proteinExistence type="predicted"/>
<dbReference type="InterPro" id="IPR027417">
    <property type="entry name" value="P-loop_NTPase"/>
</dbReference>
<comment type="caution">
    <text evidence="6">The sequence shown here is derived from an EMBL/GenBank/DDBJ whole genome shotgun (WGS) entry which is preliminary data.</text>
</comment>
<keyword evidence="1" id="KW-0067">ATP-binding</keyword>
<protein>
    <submittedName>
        <fullName evidence="6">Uncharacterized protein</fullName>
    </submittedName>
</protein>
<sequence length="1147" mass="128781">MEHDPIPRWRDLPEIPTSEEILEPAVCPPVPETETADREAYLEFQYRMLRYDGTEALRRAVNAFRNSPAMSESDIACVYDNAYFSGFFLSRQGVAFRLVFSTRRAKTVIKWQHSARLKQGSLVAISTARNSFRSFCLVGVVGCRHEERPPKVDIFLGDPEAAIRIMMDPHGTLVMVTARTGYYEAVTHAMMGLQQSRPSVFDKYLIQETENGTCVDETAVQVEESPFFDLSVLNEMCRPDKSEEQGPGFGWVNMLDGMPDFSNEISMDLSQLSALHRILTKELAIIQGPPGTGKTFTSVAGIRAMVQKWRHQATPIIVSSHTNHALDQLLALCINFSSVARLGSRSENPEIMQRSIFQLGQTFRASPDQLEPYSRADRAVSRAYARMKQLYRNIQSLVDSILPEKAILVEDLLRAKAISQKHHDEIVDDPFATETAQIESWLYPIQLTPIEPRHMRMEMAYESMGEEDEETVFDEMDWFEWDAGLEEESGCDAVLEGDFISMERGYEAMTEIDTATAEEKMKHVDSIMRVDKKLRGAIYNLWRKRLKDAHVAELARMLRQYNQVCLEKKEAMTVKQTFIVKDINIIGCTTTGLTKYRKFLESLNPKILIIEEAAETCEANIASGLFSSLHQLVLVGDHKQLKPSCDRPEMAVFPYTLNVSMFERLVGYAPHVMLKTQRRMAPVLRTVIDPFYNDLQDHPALSLVRGPVPGMGGKRLWFFNHAWPEATDSSKSKYNEREADIVARFANYLYLSGTDCSKITILTYYNAQRKKITSLLRKHRRDIKVSTVDSYQGEENDIVVLSLVRSNIAAPYSDIGFLKEENRAVVACSRARCGFFVFGSVECALKAKGLQARSLWYDIIMQFVKNKAIDESPKLPIYCDAHKKTLVLRNSDGFVCLFGGCDEKCNETRSCGHPCQMNCHPRPHEEFSCRGPCENPLFILPGHMASQGRAGLIAGTADTKPGTSSLPAIKERFKRTLLGKDGRRRKAPLTATQGKLFGDHIPKASEPEHLLASGWTLMPSAQGIEADVEADSEKVRVRSSPSLRENRMGRRRPQAQATTRAGRLTAPAHLVASAATIPHTRPTLDGKSSALDPHTKYADNALESVMSTREREPSVEGESRVPAISSDNCNGTNGEIGLGDEEDLITL</sequence>
<dbReference type="InterPro" id="IPR041677">
    <property type="entry name" value="DNA2/NAM7_AAA_11"/>
</dbReference>
<dbReference type="PANTHER" id="PTHR10887:SF341">
    <property type="entry name" value="NFX1-TYPE ZINC FINGER-CONTAINING PROTEIN 1"/>
    <property type="match status" value="1"/>
</dbReference>
<dbReference type="SUPFAM" id="SSF52540">
    <property type="entry name" value="P-loop containing nucleoside triphosphate hydrolases"/>
    <property type="match status" value="1"/>
</dbReference>
<gene>
    <name evidence="6" type="ORF">MKZ38_004735</name>
</gene>
<reference evidence="6" key="1">
    <citation type="submission" date="2022-07" db="EMBL/GenBank/DDBJ databases">
        <title>Draft genome sequence of Zalerion maritima ATCC 34329, a (micro)plastics degrading marine fungus.</title>
        <authorList>
            <person name="Paco A."/>
            <person name="Goncalves M.F.M."/>
            <person name="Rocha-Santos T.A.P."/>
            <person name="Alves A."/>
        </authorList>
    </citation>
    <scope>NUCLEOTIDE SEQUENCE</scope>
    <source>
        <strain evidence="6">ATCC 34329</strain>
    </source>
</reference>
<keyword evidence="1" id="KW-0547">Nucleotide-binding</keyword>
<dbReference type="InterPro" id="IPR041679">
    <property type="entry name" value="DNA2/NAM7-like_C"/>
</dbReference>
<dbReference type="EMBL" id="JAKWBI020000027">
    <property type="protein sequence ID" value="KAJ2905660.1"/>
    <property type="molecule type" value="Genomic_DNA"/>
</dbReference>
<dbReference type="GO" id="GO:0031048">
    <property type="term" value="P:regulatory ncRNA-mediated heterochromatin formation"/>
    <property type="evidence" value="ECO:0007669"/>
    <property type="project" value="TreeGrafter"/>
</dbReference>
<dbReference type="Pfam" id="PF13086">
    <property type="entry name" value="AAA_11"/>
    <property type="match status" value="1"/>
</dbReference>
<dbReference type="GO" id="GO:0004386">
    <property type="term" value="F:helicase activity"/>
    <property type="evidence" value="ECO:0007669"/>
    <property type="project" value="InterPro"/>
</dbReference>
<dbReference type="Proteomes" id="UP001201980">
    <property type="component" value="Unassembled WGS sequence"/>
</dbReference>